<dbReference type="KEGG" id="aacx:DEACI_4176"/>
<gene>
    <name evidence="8" type="ORF">DEACI_3802</name>
    <name evidence="7" type="ORF">DEACI_4176</name>
</gene>
<dbReference type="EMBL" id="LR746496">
    <property type="protein sequence ID" value="CAA7603353.1"/>
    <property type="molecule type" value="Genomic_DNA"/>
</dbReference>
<keyword evidence="5" id="KW-0411">Iron-sulfur</keyword>
<dbReference type="InterPro" id="IPR050572">
    <property type="entry name" value="Fe-S_Ferredoxin"/>
</dbReference>
<evidence type="ECO:0000256" key="3">
    <source>
        <dbReference type="ARBA" id="ARBA00023002"/>
    </source>
</evidence>
<feature type="domain" description="4Fe-4S ferredoxin-type" evidence="6">
    <location>
        <begin position="324"/>
        <end position="353"/>
    </location>
</feature>
<proteinExistence type="predicted"/>
<dbReference type="PANTHER" id="PTHR43687:SF1">
    <property type="entry name" value="FERREDOXIN III"/>
    <property type="match status" value="1"/>
</dbReference>
<reference evidence="7" key="2">
    <citation type="submission" date="2020-01" db="EMBL/GenBank/DDBJ databases">
        <authorList>
            <person name="Hornung B."/>
        </authorList>
    </citation>
    <scope>NUCLEOTIDE SEQUENCE</scope>
    <source>
        <strain evidence="7">PacBioINE</strain>
    </source>
</reference>
<feature type="domain" description="4Fe-4S ferredoxin-type" evidence="6">
    <location>
        <begin position="361"/>
        <end position="390"/>
    </location>
</feature>
<evidence type="ECO:0000256" key="1">
    <source>
        <dbReference type="ARBA" id="ARBA00022485"/>
    </source>
</evidence>
<evidence type="ECO:0000313" key="7">
    <source>
        <dbReference type="EMBL" id="CAA7603353.1"/>
    </source>
</evidence>
<dbReference type="EMBL" id="CDGJ01000124">
    <property type="protein sequence ID" value="CEJ09318.1"/>
    <property type="molecule type" value="Genomic_DNA"/>
</dbReference>
<dbReference type="PROSITE" id="PS51379">
    <property type="entry name" value="4FE4S_FER_2"/>
    <property type="match status" value="4"/>
</dbReference>
<name>A0A8S0VYT7_9FIRM</name>
<evidence type="ECO:0000256" key="2">
    <source>
        <dbReference type="ARBA" id="ARBA00022723"/>
    </source>
</evidence>
<dbReference type="PANTHER" id="PTHR43687">
    <property type="entry name" value="ADENYLYLSULFATE REDUCTASE, BETA SUBUNIT"/>
    <property type="match status" value="1"/>
</dbReference>
<dbReference type="Gene3D" id="3.30.70.20">
    <property type="match status" value="2"/>
</dbReference>
<keyword evidence="3" id="KW-0560">Oxidoreductase</keyword>
<feature type="domain" description="4Fe-4S ferredoxin-type" evidence="6">
    <location>
        <begin position="138"/>
        <end position="167"/>
    </location>
</feature>
<keyword evidence="2" id="KW-0479">Metal-binding</keyword>
<dbReference type="InterPro" id="IPR017896">
    <property type="entry name" value="4Fe4S_Fe-S-bd"/>
</dbReference>
<evidence type="ECO:0000256" key="4">
    <source>
        <dbReference type="ARBA" id="ARBA00023004"/>
    </source>
</evidence>
<sequence length="571" mass="62865">MPNSVDVVLCHCQEDSSVRLDLERLAEKLSKNKKISRVYVVEHLCSMAGTKKFAEIVQNDQPSGLVVGACAAETLHQRLSPCIRKAGLGEQTCATVPLRELILWSYRGENVLQAARDLIKMAVSKIRNGVDSASRTARSAMINYLKCDKCKRCMEECPTGAYSLNSEGYPQVNQDLCQCCGICVGGCPIQCISLPDLRIEELSSEIRATKGDGSEEPIVMTFCCEPLTYPALMKEIGLGTSLPPNMRIIRVPCMGAVNAALINDALASGVDGVLLLGCEHGSCQIRQGDILAKQRLENLRETLTRMMFENERAQYLGWPEEKRPGIFVDPELCNGCLTCRQVCPFDAVVPSKILIKGKERLVSERDPQACRSCGICAANCPSGACQPSHFSDVQLLNAMDALCSNTVKTSGSDTAVLCNCSGKLEQYLDFEQLEESLYRCGFNQVLVEDRLCSEHAWQDVRKRLSTYPAHGVIAACAKDLFGIRMQKHQKNVGLEPDQWSFVDLWEKTMICPYDRSAAAELCFQDVLAALAGLPRTNGSQLPEDGEETLFQQQIGLYAKTIRSLGPNPLKQ</sequence>
<feature type="domain" description="4Fe-4S ferredoxin-type" evidence="6">
    <location>
        <begin position="168"/>
        <end position="197"/>
    </location>
</feature>
<dbReference type="Pfam" id="PF02662">
    <property type="entry name" value="FlpD"/>
    <property type="match status" value="1"/>
</dbReference>
<dbReference type="GO" id="GO:0016491">
    <property type="term" value="F:oxidoreductase activity"/>
    <property type="evidence" value="ECO:0007669"/>
    <property type="project" value="UniProtKB-KW"/>
</dbReference>
<dbReference type="PROSITE" id="PS00198">
    <property type="entry name" value="4FE4S_FER_1"/>
    <property type="match status" value="4"/>
</dbReference>
<keyword evidence="9" id="KW-1185">Reference proteome</keyword>
<keyword evidence="4" id="KW-0408">Iron</keyword>
<dbReference type="Pfam" id="PF00037">
    <property type="entry name" value="Fer4"/>
    <property type="match status" value="2"/>
</dbReference>
<dbReference type="GO" id="GO:0046872">
    <property type="term" value="F:metal ion binding"/>
    <property type="evidence" value="ECO:0007669"/>
    <property type="project" value="UniProtKB-KW"/>
</dbReference>
<dbReference type="Proteomes" id="UP000836597">
    <property type="component" value="Chromosome"/>
</dbReference>
<evidence type="ECO:0000256" key="5">
    <source>
        <dbReference type="ARBA" id="ARBA00023014"/>
    </source>
</evidence>
<dbReference type="Proteomes" id="UP001071230">
    <property type="component" value="Unassembled WGS sequence"/>
</dbReference>
<reference evidence="8" key="1">
    <citation type="submission" date="2014-11" db="EMBL/GenBank/DDBJ databases">
        <authorList>
            <person name="Hornung B.V."/>
        </authorList>
    </citation>
    <scope>NUCLEOTIDE SEQUENCE</scope>
    <source>
        <strain evidence="8">INE</strain>
    </source>
</reference>
<keyword evidence="1" id="KW-0004">4Fe-4S</keyword>
<dbReference type="SUPFAM" id="SSF54862">
    <property type="entry name" value="4Fe-4S ferredoxins"/>
    <property type="match status" value="2"/>
</dbReference>
<organism evidence="7">
    <name type="scientific">Acididesulfobacillus acetoxydans</name>
    <dbReference type="NCBI Taxonomy" id="1561005"/>
    <lineage>
        <taxon>Bacteria</taxon>
        <taxon>Bacillati</taxon>
        <taxon>Bacillota</taxon>
        <taxon>Clostridia</taxon>
        <taxon>Eubacteriales</taxon>
        <taxon>Peptococcaceae</taxon>
        <taxon>Acididesulfobacillus</taxon>
    </lineage>
</organism>
<evidence type="ECO:0000259" key="6">
    <source>
        <dbReference type="PROSITE" id="PS51379"/>
    </source>
</evidence>
<dbReference type="GO" id="GO:0051539">
    <property type="term" value="F:4 iron, 4 sulfur cluster binding"/>
    <property type="evidence" value="ECO:0007669"/>
    <property type="project" value="UniProtKB-KW"/>
</dbReference>
<evidence type="ECO:0000313" key="8">
    <source>
        <dbReference type="EMBL" id="CEJ09318.1"/>
    </source>
</evidence>
<dbReference type="InterPro" id="IPR003813">
    <property type="entry name" value="MvhD/FlpD"/>
</dbReference>
<dbReference type="InterPro" id="IPR017900">
    <property type="entry name" value="4Fe4S_Fe_S_CS"/>
</dbReference>
<evidence type="ECO:0000313" key="9">
    <source>
        <dbReference type="Proteomes" id="UP001071230"/>
    </source>
</evidence>
<protein>
    <submittedName>
        <fullName evidence="8">Methyl-viologen-reducing hydrogenase delta subunit</fullName>
    </submittedName>
    <submittedName>
        <fullName evidence="7">Methyl-viologen-reducing hydrogenase, delta subunit</fullName>
    </submittedName>
</protein>
<dbReference type="AlphaFoldDB" id="A0A8S0VYT7"/>
<accession>A0A8S0VYT7</accession>